<dbReference type="Proteomes" id="UP000651057">
    <property type="component" value="Unassembled WGS sequence"/>
</dbReference>
<proteinExistence type="predicted"/>
<reference evidence="1" key="1">
    <citation type="submission" date="2021-01" db="EMBL/GenBank/DDBJ databases">
        <authorList>
            <person name="Zhong Y.L."/>
        </authorList>
    </citation>
    <scope>NUCLEOTIDE SEQUENCE</scope>
    <source>
        <strain evidence="1">KCTC 23302</strain>
    </source>
</reference>
<keyword evidence="2" id="KW-1185">Reference proteome</keyword>
<dbReference type="AlphaFoldDB" id="A0A936ZRU8"/>
<dbReference type="RefSeq" id="WP_201917862.1">
    <property type="nucleotide sequence ID" value="NZ_BAABAX010000023.1"/>
</dbReference>
<name>A0A936ZRU8_9FLAO</name>
<comment type="caution">
    <text evidence="1">The sequence shown here is derived from an EMBL/GenBank/DDBJ whole genome shotgun (WGS) entry which is preliminary data.</text>
</comment>
<gene>
    <name evidence="1" type="ORF">JJQ60_06470</name>
</gene>
<accession>A0A936ZRU8</accession>
<sequence length="121" mass="14404">MKKYLLIVFILFSAPHYGQSLSKTSIIYEAKQQVVMNNGKSYQILIEKPFYEIADTTIQRHKQIGDDLLRLNRILILKNNNEHIKLIEWSKERIRFYQSKEIIDFDFEMKNFSGANMITKD</sequence>
<evidence type="ECO:0000313" key="1">
    <source>
        <dbReference type="EMBL" id="MBL0683152.1"/>
    </source>
</evidence>
<dbReference type="EMBL" id="JAERQJ010000002">
    <property type="protein sequence ID" value="MBL0683152.1"/>
    <property type="molecule type" value="Genomic_DNA"/>
</dbReference>
<organism evidence="1 2">
    <name type="scientific">Aquimarina mytili</name>
    <dbReference type="NCBI Taxonomy" id="874423"/>
    <lineage>
        <taxon>Bacteria</taxon>
        <taxon>Pseudomonadati</taxon>
        <taxon>Bacteroidota</taxon>
        <taxon>Flavobacteriia</taxon>
        <taxon>Flavobacteriales</taxon>
        <taxon>Flavobacteriaceae</taxon>
        <taxon>Aquimarina</taxon>
    </lineage>
</organism>
<evidence type="ECO:0000313" key="2">
    <source>
        <dbReference type="Proteomes" id="UP000651057"/>
    </source>
</evidence>
<protein>
    <submittedName>
        <fullName evidence="1">Uncharacterized protein</fullName>
    </submittedName>
</protein>